<comment type="caution">
    <text evidence="2">The sequence shown here is derived from an EMBL/GenBank/DDBJ whole genome shotgun (WGS) entry which is preliminary data.</text>
</comment>
<dbReference type="EMBL" id="CAKOFQ010007926">
    <property type="protein sequence ID" value="CAH2009855.1"/>
    <property type="molecule type" value="Genomic_DNA"/>
</dbReference>
<feature type="region of interest" description="Disordered" evidence="1">
    <location>
        <begin position="1"/>
        <end position="27"/>
    </location>
</feature>
<reference evidence="2" key="1">
    <citation type="submission" date="2022-03" db="EMBL/GenBank/DDBJ databases">
        <authorList>
            <person name="Sayadi A."/>
        </authorList>
    </citation>
    <scope>NUCLEOTIDE SEQUENCE</scope>
</reference>
<dbReference type="AlphaFoldDB" id="A0A9P0Q5L6"/>
<evidence type="ECO:0000313" key="3">
    <source>
        <dbReference type="Proteomes" id="UP001152888"/>
    </source>
</evidence>
<evidence type="ECO:0000256" key="1">
    <source>
        <dbReference type="SAM" id="MobiDB-lite"/>
    </source>
</evidence>
<protein>
    <submittedName>
        <fullName evidence="2">Uncharacterized protein</fullName>
    </submittedName>
</protein>
<keyword evidence="3" id="KW-1185">Reference proteome</keyword>
<gene>
    <name evidence="2" type="ORF">ACAOBT_LOCUS31175</name>
</gene>
<dbReference type="Proteomes" id="UP001152888">
    <property type="component" value="Unassembled WGS sequence"/>
</dbReference>
<sequence length="130" mass="14484">MLLPSGSKKEKVIKKKTAIVDSSSSDEEEVDTKFSLASSSSLNLSEEEKSENITSANLRSFEGSLPEKDDFVAIEYDGDYWPGHVENCGDGQNRRIAYFMPKTKKVFHKCSKTSFNKTSCFQCPALSLLN</sequence>
<name>A0A9P0Q5L6_ACAOB</name>
<dbReference type="OrthoDB" id="6767591at2759"/>
<evidence type="ECO:0000313" key="2">
    <source>
        <dbReference type="EMBL" id="CAH2009855.1"/>
    </source>
</evidence>
<proteinExistence type="predicted"/>
<organism evidence="2 3">
    <name type="scientific">Acanthoscelides obtectus</name>
    <name type="common">Bean weevil</name>
    <name type="synonym">Bruchus obtectus</name>
    <dbReference type="NCBI Taxonomy" id="200917"/>
    <lineage>
        <taxon>Eukaryota</taxon>
        <taxon>Metazoa</taxon>
        <taxon>Ecdysozoa</taxon>
        <taxon>Arthropoda</taxon>
        <taxon>Hexapoda</taxon>
        <taxon>Insecta</taxon>
        <taxon>Pterygota</taxon>
        <taxon>Neoptera</taxon>
        <taxon>Endopterygota</taxon>
        <taxon>Coleoptera</taxon>
        <taxon>Polyphaga</taxon>
        <taxon>Cucujiformia</taxon>
        <taxon>Chrysomeloidea</taxon>
        <taxon>Chrysomelidae</taxon>
        <taxon>Bruchinae</taxon>
        <taxon>Bruchini</taxon>
        <taxon>Acanthoscelides</taxon>
    </lineage>
</organism>
<accession>A0A9P0Q5L6</accession>